<keyword evidence="1" id="KW-1133">Transmembrane helix</keyword>
<evidence type="ECO:0000313" key="3">
    <source>
        <dbReference type="Proteomes" id="UP000247810"/>
    </source>
</evidence>
<dbReference type="EMBL" id="KZ825812">
    <property type="protein sequence ID" value="PYH98396.1"/>
    <property type="molecule type" value="Genomic_DNA"/>
</dbReference>
<dbReference type="AlphaFoldDB" id="A0A319DLF2"/>
<sequence length="83" mass="9086">MDGWKAGGSVWMYLLYLLTPGILLVSMGYGIVWDGVLSYLQMVCGIGGSGGSDSIRSKPYNQSHTIQSHFGSFVHGTLEWNTR</sequence>
<dbReference type="Proteomes" id="UP000247810">
    <property type="component" value="Unassembled WGS sequence"/>
</dbReference>
<proteinExistence type="predicted"/>
<dbReference type="VEuPathDB" id="FungiDB:BO71DRAFT_395347"/>
<name>A0A319DLF2_9EURO</name>
<protein>
    <submittedName>
        <fullName evidence="2">Uncharacterized protein</fullName>
    </submittedName>
</protein>
<keyword evidence="1" id="KW-0812">Transmembrane</keyword>
<keyword evidence="1" id="KW-0472">Membrane</keyword>
<keyword evidence="3" id="KW-1185">Reference proteome</keyword>
<reference evidence="2 3" key="1">
    <citation type="submission" date="2018-02" db="EMBL/GenBank/DDBJ databases">
        <title>The genomes of Aspergillus section Nigri reveals drivers in fungal speciation.</title>
        <authorList>
            <consortium name="DOE Joint Genome Institute"/>
            <person name="Vesth T.C."/>
            <person name="Nybo J."/>
            <person name="Theobald S."/>
            <person name="Brandl J."/>
            <person name="Frisvad J.C."/>
            <person name="Nielsen K.F."/>
            <person name="Lyhne E.K."/>
            <person name="Kogle M.E."/>
            <person name="Kuo A."/>
            <person name="Riley R."/>
            <person name="Clum A."/>
            <person name="Nolan M."/>
            <person name="Lipzen A."/>
            <person name="Salamov A."/>
            <person name="Henrissat B."/>
            <person name="Wiebenga A."/>
            <person name="De vries R.P."/>
            <person name="Grigoriev I.V."/>
            <person name="Mortensen U.H."/>
            <person name="Andersen M.R."/>
            <person name="Baker S.E."/>
        </authorList>
    </citation>
    <scope>NUCLEOTIDE SEQUENCE [LARGE SCALE GENOMIC DNA]</scope>
    <source>
        <strain evidence="2 3">CBS 707.79</strain>
    </source>
</reference>
<feature type="transmembrane region" description="Helical" evidence="1">
    <location>
        <begin position="12"/>
        <end position="32"/>
    </location>
</feature>
<gene>
    <name evidence="2" type="ORF">BO71DRAFT_395347</name>
</gene>
<evidence type="ECO:0000313" key="2">
    <source>
        <dbReference type="EMBL" id="PYH98396.1"/>
    </source>
</evidence>
<accession>A0A319DLF2</accession>
<organism evidence="2 3">
    <name type="scientific">Aspergillus ellipticus CBS 707.79</name>
    <dbReference type="NCBI Taxonomy" id="1448320"/>
    <lineage>
        <taxon>Eukaryota</taxon>
        <taxon>Fungi</taxon>
        <taxon>Dikarya</taxon>
        <taxon>Ascomycota</taxon>
        <taxon>Pezizomycotina</taxon>
        <taxon>Eurotiomycetes</taxon>
        <taxon>Eurotiomycetidae</taxon>
        <taxon>Eurotiales</taxon>
        <taxon>Aspergillaceae</taxon>
        <taxon>Aspergillus</taxon>
        <taxon>Aspergillus subgen. Circumdati</taxon>
    </lineage>
</organism>
<evidence type="ECO:0000256" key="1">
    <source>
        <dbReference type="SAM" id="Phobius"/>
    </source>
</evidence>